<keyword evidence="3" id="KW-1185">Reference proteome</keyword>
<feature type="transmembrane region" description="Helical" evidence="1">
    <location>
        <begin position="40"/>
        <end position="63"/>
    </location>
</feature>
<evidence type="ECO:0000256" key="1">
    <source>
        <dbReference type="SAM" id="Phobius"/>
    </source>
</evidence>
<dbReference type="OrthoDB" id="4752249at2"/>
<reference evidence="3" key="1">
    <citation type="submission" date="2016-06" db="EMBL/GenBank/DDBJ databases">
        <authorList>
            <person name="Varghese N."/>
            <person name="Submissions Spin"/>
        </authorList>
    </citation>
    <scope>NUCLEOTIDE SEQUENCE [LARGE SCALE GENOMIC DNA]</scope>
    <source>
        <strain evidence="3">DSM 45431</strain>
    </source>
</reference>
<protein>
    <submittedName>
        <fullName evidence="2">Uncharacterized protein</fullName>
    </submittedName>
</protein>
<keyword evidence="1" id="KW-0472">Membrane</keyword>
<dbReference type="EMBL" id="FMHV01000002">
    <property type="protein sequence ID" value="SCL32758.1"/>
    <property type="molecule type" value="Genomic_DNA"/>
</dbReference>
<dbReference type="Proteomes" id="UP000199413">
    <property type="component" value="Unassembled WGS sequence"/>
</dbReference>
<proteinExistence type="predicted"/>
<accession>A0A1C6STH6</accession>
<keyword evidence="1" id="KW-0812">Transmembrane</keyword>
<name>A0A1C6STH6_9ACTN</name>
<gene>
    <name evidence="2" type="ORF">GA0070624_4559</name>
</gene>
<evidence type="ECO:0000313" key="2">
    <source>
        <dbReference type="EMBL" id="SCL32758.1"/>
    </source>
</evidence>
<organism evidence="2 3">
    <name type="scientific">Micromonospora rhizosphaerae</name>
    <dbReference type="NCBI Taxonomy" id="568872"/>
    <lineage>
        <taxon>Bacteria</taxon>
        <taxon>Bacillati</taxon>
        <taxon>Actinomycetota</taxon>
        <taxon>Actinomycetes</taxon>
        <taxon>Micromonosporales</taxon>
        <taxon>Micromonosporaceae</taxon>
        <taxon>Micromonospora</taxon>
    </lineage>
</organism>
<feature type="transmembrane region" description="Helical" evidence="1">
    <location>
        <begin position="101"/>
        <end position="119"/>
    </location>
</feature>
<evidence type="ECO:0000313" key="3">
    <source>
        <dbReference type="Proteomes" id="UP000199413"/>
    </source>
</evidence>
<sequence>MRLTERVLVHQVHPVKISADVTASLVSNLLLWRMRPKAALAVRVAIPVAGSVVVLSLADLAALARTGRGRWIQAHMPPSAQLVRLAGDAVTALGARRRRPALLFVGALVIAVGWSHPWWPSAPGRK</sequence>
<dbReference type="AlphaFoldDB" id="A0A1C6STH6"/>
<dbReference type="RefSeq" id="WP_091344228.1">
    <property type="nucleotide sequence ID" value="NZ_FMHV01000002.1"/>
</dbReference>
<keyword evidence="1" id="KW-1133">Transmembrane helix</keyword>